<dbReference type="Proteomes" id="UP000789860">
    <property type="component" value="Unassembled WGS sequence"/>
</dbReference>
<comment type="caution">
    <text evidence="1">The sequence shown here is derived from an EMBL/GenBank/DDBJ whole genome shotgun (WGS) entry which is preliminary data.</text>
</comment>
<feature type="non-terminal residue" evidence="1">
    <location>
        <position position="1"/>
    </location>
</feature>
<gene>
    <name evidence="1" type="ORF">SCALOS_LOCUS5635</name>
</gene>
<name>A0ACA9M279_9GLOM</name>
<sequence length="42" mass="4735">LDAQQLKQIQNEMSKSQVPLDIGQIPRKVDCEEGFANFTADE</sequence>
<organism evidence="1 2">
    <name type="scientific">Scutellospora calospora</name>
    <dbReference type="NCBI Taxonomy" id="85575"/>
    <lineage>
        <taxon>Eukaryota</taxon>
        <taxon>Fungi</taxon>
        <taxon>Fungi incertae sedis</taxon>
        <taxon>Mucoromycota</taxon>
        <taxon>Glomeromycotina</taxon>
        <taxon>Glomeromycetes</taxon>
        <taxon>Diversisporales</taxon>
        <taxon>Gigasporaceae</taxon>
        <taxon>Scutellospora</taxon>
    </lineage>
</organism>
<evidence type="ECO:0000313" key="1">
    <source>
        <dbReference type="EMBL" id="CAG8564758.1"/>
    </source>
</evidence>
<evidence type="ECO:0000313" key="2">
    <source>
        <dbReference type="Proteomes" id="UP000789860"/>
    </source>
</evidence>
<dbReference type="EMBL" id="CAJVPM010009512">
    <property type="protein sequence ID" value="CAG8564758.1"/>
    <property type="molecule type" value="Genomic_DNA"/>
</dbReference>
<reference evidence="1" key="1">
    <citation type="submission" date="2021-06" db="EMBL/GenBank/DDBJ databases">
        <authorList>
            <person name="Kallberg Y."/>
            <person name="Tangrot J."/>
            <person name="Rosling A."/>
        </authorList>
    </citation>
    <scope>NUCLEOTIDE SEQUENCE</scope>
    <source>
        <strain evidence="1">AU212A</strain>
    </source>
</reference>
<protein>
    <submittedName>
        <fullName evidence="1">10349_t:CDS:1</fullName>
    </submittedName>
</protein>
<keyword evidence="2" id="KW-1185">Reference proteome</keyword>
<proteinExistence type="predicted"/>
<accession>A0ACA9M279</accession>